<dbReference type="SMART" id="SM00316">
    <property type="entry name" value="S1"/>
    <property type="match status" value="1"/>
</dbReference>
<gene>
    <name evidence="2" type="ORF">CHYS00102_LOCUS22569</name>
</gene>
<dbReference type="InterPro" id="IPR050437">
    <property type="entry name" value="Ribos_protein_bS1-like"/>
</dbReference>
<dbReference type="EMBL" id="HBFR01031093">
    <property type="protein sequence ID" value="CAD8895355.1"/>
    <property type="molecule type" value="Transcribed_RNA"/>
</dbReference>
<dbReference type="Pfam" id="PF00575">
    <property type="entry name" value="S1"/>
    <property type="match status" value="1"/>
</dbReference>
<proteinExistence type="predicted"/>
<dbReference type="SUPFAM" id="SSF50249">
    <property type="entry name" value="Nucleic acid-binding proteins"/>
    <property type="match status" value="1"/>
</dbReference>
<dbReference type="PANTHER" id="PTHR10724:SF10">
    <property type="entry name" value="S1 RNA-BINDING DOMAIN-CONTAINING PROTEIN 1"/>
    <property type="match status" value="1"/>
</dbReference>
<dbReference type="PROSITE" id="PS50126">
    <property type="entry name" value="S1"/>
    <property type="match status" value="1"/>
</dbReference>
<dbReference type="GO" id="GO:0006412">
    <property type="term" value="P:translation"/>
    <property type="evidence" value="ECO:0007669"/>
    <property type="project" value="TreeGrafter"/>
</dbReference>
<sequence>MMRLGKRGSRISASKKRAAAFGRQVNGVELFVTAVRPEQGGLEVSSSKELAEETALRKKCIRASNIAIGTEMIGTVCRVEDYGVIVDVGANRHGLLHIQRVADMMGRYIDKARELSDEDQCGLGVGSKIKVRVVGNRKRKGLELDFTDETKAIAEEEQKKNAGEMAPHVTDAKIDEITDEIVSEPSDTLNADEIKNEEEYEGLFPRKLVR</sequence>
<dbReference type="AlphaFoldDB" id="A0A7S1BTH0"/>
<dbReference type="GO" id="GO:0003735">
    <property type="term" value="F:structural constituent of ribosome"/>
    <property type="evidence" value="ECO:0007669"/>
    <property type="project" value="TreeGrafter"/>
</dbReference>
<accession>A0A7S1BTH0</accession>
<dbReference type="InterPro" id="IPR003029">
    <property type="entry name" value="S1_domain"/>
</dbReference>
<name>A0A7S1BTH0_9STRA</name>
<reference evidence="2" key="1">
    <citation type="submission" date="2021-01" db="EMBL/GenBank/DDBJ databases">
        <authorList>
            <person name="Corre E."/>
            <person name="Pelletier E."/>
            <person name="Niang G."/>
            <person name="Scheremetjew M."/>
            <person name="Finn R."/>
            <person name="Kale V."/>
            <person name="Holt S."/>
            <person name="Cochrane G."/>
            <person name="Meng A."/>
            <person name="Brown T."/>
            <person name="Cohen L."/>
        </authorList>
    </citation>
    <scope>NUCLEOTIDE SEQUENCE</scope>
    <source>
        <strain evidence="2">308</strain>
    </source>
</reference>
<organism evidence="2">
    <name type="scientific">Corethron hystrix</name>
    <dbReference type="NCBI Taxonomy" id="216773"/>
    <lineage>
        <taxon>Eukaryota</taxon>
        <taxon>Sar</taxon>
        <taxon>Stramenopiles</taxon>
        <taxon>Ochrophyta</taxon>
        <taxon>Bacillariophyta</taxon>
        <taxon>Coscinodiscophyceae</taxon>
        <taxon>Corethrophycidae</taxon>
        <taxon>Corethrales</taxon>
        <taxon>Corethraceae</taxon>
        <taxon>Corethron</taxon>
    </lineage>
</organism>
<protein>
    <recommendedName>
        <fullName evidence="1">S1 motif domain-containing protein</fullName>
    </recommendedName>
</protein>
<evidence type="ECO:0000313" key="2">
    <source>
        <dbReference type="EMBL" id="CAD8895355.1"/>
    </source>
</evidence>
<dbReference type="InterPro" id="IPR012340">
    <property type="entry name" value="NA-bd_OB-fold"/>
</dbReference>
<dbReference type="Gene3D" id="2.40.50.140">
    <property type="entry name" value="Nucleic acid-binding proteins"/>
    <property type="match status" value="1"/>
</dbReference>
<feature type="domain" description="S1 motif" evidence="1">
    <location>
        <begin position="69"/>
        <end position="147"/>
    </location>
</feature>
<dbReference type="GO" id="GO:0003729">
    <property type="term" value="F:mRNA binding"/>
    <property type="evidence" value="ECO:0007669"/>
    <property type="project" value="TreeGrafter"/>
</dbReference>
<evidence type="ECO:0000259" key="1">
    <source>
        <dbReference type="PROSITE" id="PS50126"/>
    </source>
</evidence>
<dbReference type="PANTHER" id="PTHR10724">
    <property type="entry name" value="30S RIBOSOMAL PROTEIN S1"/>
    <property type="match status" value="1"/>
</dbReference>